<proteinExistence type="predicted"/>
<dbReference type="AlphaFoldDB" id="A0A811MAA4"/>
<accession>A0A811MAA4</accession>
<protein>
    <recommendedName>
        <fullName evidence="1">Chromo domain-containing protein</fullName>
    </recommendedName>
</protein>
<evidence type="ECO:0000259" key="1">
    <source>
        <dbReference type="PROSITE" id="PS50013"/>
    </source>
</evidence>
<dbReference type="OrthoDB" id="694301at2759"/>
<evidence type="ECO:0000313" key="2">
    <source>
        <dbReference type="EMBL" id="CAD6202099.1"/>
    </source>
</evidence>
<dbReference type="Pfam" id="PF24626">
    <property type="entry name" value="SH3_Tf2-1"/>
    <property type="match status" value="1"/>
</dbReference>
<dbReference type="InterPro" id="IPR016197">
    <property type="entry name" value="Chromo-like_dom_sf"/>
</dbReference>
<comment type="caution">
    <text evidence="2">The sequence shown here is derived from an EMBL/GenBank/DDBJ whole genome shotgun (WGS) entry which is preliminary data.</text>
</comment>
<dbReference type="EMBL" id="CAJGYO010000001">
    <property type="protein sequence ID" value="CAD6202099.1"/>
    <property type="molecule type" value="Genomic_DNA"/>
</dbReference>
<sequence>MSWPKILDSADAWSSWHVFGEIHDHLAHAQELMKCQYDKGHCDVEFAVCDWVWLLLHQRIATVITDKSAAKLASNFYGPFRVEEHVRSKAYHLALPPKALIHNVYHVVSLKKYIGDSPQEQVQLPPIKRGQVLPVPAKVLCARLNRGTWEVSVKWFGRSQAETTWEDLEEFKGQIPKLLARGQTVSRGLCCGRFPWNTIPEALEEGRQVENRLEIESDLKLLIKLAKV</sequence>
<dbReference type="SUPFAM" id="SSF54160">
    <property type="entry name" value="Chromo domain-like"/>
    <property type="match status" value="1"/>
</dbReference>
<dbReference type="Gene3D" id="2.40.50.40">
    <property type="match status" value="1"/>
</dbReference>
<feature type="domain" description="Chromo" evidence="1">
    <location>
        <begin position="134"/>
        <end position="179"/>
    </location>
</feature>
<dbReference type="PANTHER" id="PTHR46148">
    <property type="entry name" value="CHROMO DOMAIN-CONTAINING PROTEIN"/>
    <property type="match status" value="1"/>
</dbReference>
<organism evidence="2 3">
    <name type="scientific">Miscanthus lutarioriparius</name>
    <dbReference type="NCBI Taxonomy" id="422564"/>
    <lineage>
        <taxon>Eukaryota</taxon>
        <taxon>Viridiplantae</taxon>
        <taxon>Streptophyta</taxon>
        <taxon>Embryophyta</taxon>
        <taxon>Tracheophyta</taxon>
        <taxon>Spermatophyta</taxon>
        <taxon>Magnoliopsida</taxon>
        <taxon>Liliopsida</taxon>
        <taxon>Poales</taxon>
        <taxon>Poaceae</taxon>
        <taxon>PACMAD clade</taxon>
        <taxon>Panicoideae</taxon>
        <taxon>Andropogonodae</taxon>
        <taxon>Andropogoneae</taxon>
        <taxon>Saccharinae</taxon>
        <taxon>Miscanthus</taxon>
    </lineage>
</organism>
<evidence type="ECO:0000313" key="3">
    <source>
        <dbReference type="Proteomes" id="UP000604825"/>
    </source>
</evidence>
<dbReference type="InterPro" id="IPR000953">
    <property type="entry name" value="Chromo/chromo_shadow_dom"/>
</dbReference>
<dbReference type="InterPro" id="IPR056924">
    <property type="entry name" value="SH3_Tf2-1"/>
</dbReference>
<gene>
    <name evidence="2" type="ORF">NCGR_LOCUS409</name>
</gene>
<keyword evidence="3" id="KW-1185">Reference proteome</keyword>
<name>A0A811MAA4_9POAL</name>
<dbReference type="Proteomes" id="UP000604825">
    <property type="component" value="Unassembled WGS sequence"/>
</dbReference>
<dbReference type="PANTHER" id="PTHR46148:SF52">
    <property type="entry name" value="OS04G0603800 PROTEIN"/>
    <property type="match status" value="1"/>
</dbReference>
<reference evidence="2" key="1">
    <citation type="submission" date="2020-10" db="EMBL/GenBank/DDBJ databases">
        <authorList>
            <person name="Han B."/>
            <person name="Lu T."/>
            <person name="Zhao Q."/>
            <person name="Huang X."/>
            <person name="Zhao Y."/>
        </authorList>
    </citation>
    <scope>NUCLEOTIDE SEQUENCE</scope>
</reference>
<dbReference type="PROSITE" id="PS50013">
    <property type="entry name" value="CHROMO_2"/>
    <property type="match status" value="1"/>
</dbReference>